<keyword evidence="2" id="KW-0489">Methyltransferase</keyword>
<keyword evidence="6" id="KW-1185">Reference proteome</keyword>
<evidence type="ECO:0000256" key="3">
    <source>
        <dbReference type="ARBA" id="ARBA00022679"/>
    </source>
</evidence>
<dbReference type="GO" id="GO:0008757">
    <property type="term" value="F:S-adenosylmethionine-dependent methyltransferase activity"/>
    <property type="evidence" value="ECO:0007669"/>
    <property type="project" value="InterPro"/>
</dbReference>
<evidence type="ECO:0000256" key="2">
    <source>
        <dbReference type="ARBA" id="ARBA00022603"/>
    </source>
</evidence>
<evidence type="ECO:0000259" key="4">
    <source>
        <dbReference type="Pfam" id="PF08241"/>
    </source>
</evidence>
<dbReference type="Gene3D" id="3.40.50.150">
    <property type="entry name" value="Vaccinia Virus protein VP39"/>
    <property type="match status" value="1"/>
</dbReference>
<dbReference type="InterPro" id="IPR029063">
    <property type="entry name" value="SAM-dependent_MTases_sf"/>
</dbReference>
<dbReference type="AlphaFoldDB" id="A0A1E5HFX6"/>
<dbReference type="EMBL" id="MIKC01000001">
    <property type="protein sequence ID" value="OEG23848.1"/>
    <property type="molecule type" value="Genomic_DNA"/>
</dbReference>
<dbReference type="CDD" id="cd02440">
    <property type="entry name" value="AdoMet_MTases"/>
    <property type="match status" value="1"/>
</dbReference>
<feature type="domain" description="Methyltransferase type 11" evidence="4">
    <location>
        <begin position="63"/>
        <end position="158"/>
    </location>
</feature>
<accession>A0A1E5HFX6</accession>
<dbReference type="PANTHER" id="PTHR44942">
    <property type="entry name" value="METHYLTRANSF_11 DOMAIN-CONTAINING PROTEIN"/>
    <property type="match status" value="1"/>
</dbReference>
<dbReference type="InterPro" id="IPR051052">
    <property type="entry name" value="Diverse_substrate_MTase"/>
</dbReference>
<dbReference type="Pfam" id="PF08241">
    <property type="entry name" value="Methyltransf_11"/>
    <property type="match status" value="1"/>
</dbReference>
<evidence type="ECO:0000313" key="6">
    <source>
        <dbReference type="Proteomes" id="UP000094469"/>
    </source>
</evidence>
<dbReference type="SUPFAM" id="SSF53335">
    <property type="entry name" value="S-adenosyl-L-methionine-dependent methyltransferases"/>
    <property type="match status" value="1"/>
</dbReference>
<gene>
    <name evidence="5" type="ORF">BCR24_00375</name>
</gene>
<protein>
    <recommendedName>
        <fullName evidence="4">Methyltransferase type 11 domain-containing protein</fullName>
    </recommendedName>
</protein>
<comment type="caution">
    <text evidence="5">The sequence shown here is derived from an EMBL/GenBank/DDBJ whole genome shotgun (WGS) entry which is preliminary data.</text>
</comment>
<dbReference type="RefSeq" id="WP_069638581.1">
    <property type="nucleotide sequence ID" value="NZ_JAFBEZ010000003.1"/>
</dbReference>
<dbReference type="InterPro" id="IPR013216">
    <property type="entry name" value="Methyltransf_11"/>
</dbReference>
<evidence type="ECO:0000256" key="1">
    <source>
        <dbReference type="ARBA" id="ARBA00008361"/>
    </source>
</evidence>
<keyword evidence="3" id="KW-0808">Transferase</keyword>
<dbReference type="GO" id="GO:0032259">
    <property type="term" value="P:methylation"/>
    <property type="evidence" value="ECO:0007669"/>
    <property type="project" value="UniProtKB-KW"/>
</dbReference>
<organism evidence="5 6">
    <name type="scientific">Enterococcus ureilyticus</name>
    <dbReference type="NCBI Taxonomy" id="1131292"/>
    <lineage>
        <taxon>Bacteria</taxon>
        <taxon>Bacillati</taxon>
        <taxon>Bacillota</taxon>
        <taxon>Bacilli</taxon>
        <taxon>Lactobacillales</taxon>
        <taxon>Enterococcaceae</taxon>
        <taxon>Enterococcus</taxon>
    </lineage>
</organism>
<sequence>MFILGLVIVMLVLIFLFWFLLSQSKKPTGLIGILMMRLWNGVYLPLVEWAINNVNLNDYSAILDIGVGNGASSAYLLQRKNSLSITGIDLSEAAISQAYKKYPDNKINFESMDVHHLTFTAETFDLVTAFQTHFHWSDLDRALREIYRVLKPNGVVIFACETAKINYFLPKLKNSADFQRYLSTFDFSLINQQTTSQWTMYTCKKIK</sequence>
<name>A0A1E5HFX6_9ENTE</name>
<dbReference type="PANTHER" id="PTHR44942:SF4">
    <property type="entry name" value="METHYLTRANSFERASE TYPE 11 DOMAIN-CONTAINING PROTEIN"/>
    <property type="match status" value="1"/>
</dbReference>
<dbReference type="Proteomes" id="UP000094469">
    <property type="component" value="Unassembled WGS sequence"/>
</dbReference>
<dbReference type="OrthoDB" id="43862at2"/>
<comment type="similarity">
    <text evidence="1">Belongs to the methyltransferase superfamily.</text>
</comment>
<evidence type="ECO:0000313" key="5">
    <source>
        <dbReference type="EMBL" id="OEG23848.1"/>
    </source>
</evidence>
<dbReference type="STRING" id="1131292.BCR24_00375"/>
<proteinExistence type="inferred from homology"/>
<reference evidence="6" key="1">
    <citation type="submission" date="2016-09" db="EMBL/GenBank/DDBJ databases">
        <authorList>
            <person name="Gulvik C.A."/>
        </authorList>
    </citation>
    <scope>NUCLEOTIDE SEQUENCE [LARGE SCALE GENOMIC DNA]</scope>
    <source>
        <strain evidence="6">LMG 26676</strain>
    </source>
</reference>